<evidence type="ECO:0000256" key="6">
    <source>
        <dbReference type="ARBA" id="ARBA00022989"/>
    </source>
</evidence>
<dbReference type="EC" id="7.1.1.-" evidence="8"/>
<organism evidence="9 10">
    <name type="scientific">Desulfosporosinus metallidurans</name>
    <dbReference type="NCBI Taxonomy" id="1888891"/>
    <lineage>
        <taxon>Bacteria</taxon>
        <taxon>Bacillati</taxon>
        <taxon>Bacillota</taxon>
        <taxon>Clostridia</taxon>
        <taxon>Eubacteriales</taxon>
        <taxon>Desulfitobacteriaceae</taxon>
        <taxon>Desulfosporosinus</taxon>
    </lineage>
</organism>
<protein>
    <recommendedName>
        <fullName evidence="8">NADH-quinone oxidoreductase subunit K</fullName>
        <ecNumber evidence="8">7.1.1.-</ecNumber>
    </recommendedName>
    <alternativeName>
        <fullName evidence="8">NADH dehydrogenase I subunit K</fullName>
    </alternativeName>
    <alternativeName>
        <fullName evidence="8">NDH-1 subunit K</fullName>
    </alternativeName>
</protein>
<evidence type="ECO:0000256" key="1">
    <source>
        <dbReference type="ARBA" id="ARBA00004141"/>
    </source>
</evidence>
<dbReference type="EMBL" id="MLBF01000003">
    <property type="protein sequence ID" value="OLN33299.1"/>
    <property type="molecule type" value="Genomic_DNA"/>
</dbReference>
<comment type="similarity">
    <text evidence="2 8">Belongs to the complex I subunit 4L family.</text>
</comment>
<feature type="transmembrane region" description="Helical" evidence="8">
    <location>
        <begin position="78"/>
        <end position="101"/>
    </location>
</feature>
<keyword evidence="5 8" id="KW-0874">Quinone</keyword>
<feature type="transmembrane region" description="Helical" evidence="8">
    <location>
        <begin position="39"/>
        <end position="58"/>
    </location>
</feature>
<dbReference type="HAMAP" id="MF_01456">
    <property type="entry name" value="NDH1_NuoK"/>
    <property type="match status" value="1"/>
</dbReference>
<keyword evidence="8" id="KW-1278">Translocase</keyword>
<evidence type="ECO:0000256" key="7">
    <source>
        <dbReference type="ARBA" id="ARBA00023136"/>
    </source>
</evidence>
<dbReference type="GO" id="GO:0050136">
    <property type="term" value="F:NADH dehydrogenase (quinone) (non-electrogenic) activity"/>
    <property type="evidence" value="ECO:0007669"/>
    <property type="project" value="UniProtKB-UniRule"/>
</dbReference>
<dbReference type="Pfam" id="PF00420">
    <property type="entry name" value="Oxidored_q2"/>
    <property type="match status" value="1"/>
</dbReference>
<keyword evidence="10" id="KW-1185">Reference proteome</keyword>
<dbReference type="PANTHER" id="PTHR11434">
    <property type="entry name" value="NADH-UBIQUINONE OXIDOREDUCTASE SUBUNIT ND4L"/>
    <property type="match status" value="1"/>
</dbReference>
<evidence type="ECO:0000256" key="8">
    <source>
        <dbReference type="HAMAP-Rule" id="MF_01456"/>
    </source>
</evidence>
<keyword evidence="6 8" id="KW-1133">Transmembrane helix</keyword>
<dbReference type="STRING" id="1888891.DSOL_0545"/>
<evidence type="ECO:0000313" key="9">
    <source>
        <dbReference type="EMBL" id="OLN33299.1"/>
    </source>
</evidence>
<evidence type="ECO:0000256" key="2">
    <source>
        <dbReference type="ARBA" id="ARBA00010519"/>
    </source>
</evidence>
<gene>
    <name evidence="8" type="primary">nuoK</name>
    <name evidence="9" type="ORF">DSOL_0545</name>
</gene>
<dbReference type="AlphaFoldDB" id="A0A1Q8R106"/>
<comment type="function">
    <text evidence="8">NDH-1 shuttles electrons from NADH, via FMN and iron-sulfur (Fe-S) centers, to quinones in the respiratory chain. The immediate electron acceptor for the enzyme in this species is believed to be a menaquinone. Couples the redox reaction to proton translocation (for every two electrons transferred, four hydrogen ions are translocated across the cytoplasmic membrane), and thus conserves the redox energy in a proton gradient.</text>
</comment>
<dbReference type="InterPro" id="IPR039428">
    <property type="entry name" value="NUOK/Mnh_C1-like"/>
</dbReference>
<comment type="caution">
    <text evidence="9">The sequence shown here is derived from an EMBL/GenBank/DDBJ whole genome shotgun (WGS) entry which is preliminary data.</text>
</comment>
<reference evidence="9 10" key="1">
    <citation type="submission" date="2016-09" db="EMBL/GenBank/DDBJ databases">
        <title>Complete genome of Desulfosporosinus sp. OL.</title>
        <authorList>
            <person name="Mardanov A."/>
            <person name="Beletsky A."/>
            <person name="Panova A."/>
            <person name="Karnachuk O."/>
            <person name="Ravin N."/>
        </authorList>
    </citation>
    <scope>NUCLEOTIDE SEQUENCE [LARGE SCALE GENOMIC DNA]</scope>
    <source>
        <strain evidence="9 10">OL</strain>
    </source>
</reference>
<dbReference type="NCBIfam" id="NF004320">
    <property type="entry name" value="PRK05715.1-2"/>
    <property type="match status" value="1"/>
</dbReference>
<name>A0A1Q8R106_9FIRM</name>
<dbReference type="NCBIfam" id="NF004323">
    <property type="entry name" value="PRK05715.1-5"/>
    <property type="match status" value="1"/>
</dbReference>
<dbReference type="Gene3D" id="1.10.287.3510">
    <property type="match status" value="1"/>
</dbReference>
<keyword evidence="9" id="KW-0830">Ubiquinone</keyword>
<dbReference type="GO" id="GO:0030964">
    <property type="term" value="C:NADH dehydrogenase complex"/>
    <property type="evidence" value="ECO:0007669"/>
    <property type="project" value="TreeGrafter"/>
</dbReference>
<feature type="transmembrane region" description="Helical" evidence="8">
    <location>
        <begin position="12"/>
        <end position="32"/>
    </location>
</feature>
<keyword evidence="4 8" id="KW-0812">Transmembrane</keyword>
<dbReference type="RefSeq" id="WP_075363365.1">
    <property type="nucleotide sequence ID" value="NZ_MLBF01000003.1"/>
</dbReference>
<evidence type="ECO:0000256" key="4">
    <source>
        <dbReference type="ARBA" id="ARBA00022692"/>
    </source>
</evidence>
<keyword evidence="7 8" id="KW-0472">Membrane</keyword>
<keyword evidence="8" id="KW-0520">NAD</keyword>
<dbReference type="Proteomes" id="UP000186102">
    <property type="component" value="Unassembled WGS sequence"/>
</dbReference>
<sequence>MNLSNLSNLSVGLSTYLLVGAMLFCLGLYGVFAKKNIVAILMSIELMLNAVNINFVAFNRFIWNQKIDIHYVLTGHVAALFVIVVAAAEVAVGLALVIAIYRNRQSTNVDEFNWLKW</sequence>
<evidence type="ECO:0000313" key="10">
    <source>
        <dbReference type="Proteomes" id="UP000186102"/>
    </source>
</evidence>
<proteinExistence type="inferred from homology"/>
<comment type="subcellular location">
    <subcellularLocation>
        <location evidence="8">Cell membrane</location>
        <topology evidence="8">Multi-pass membrane protein</topology>
    </subcellularLocation>
    <subcellularLocation>
        <location evidence="1">Membrane</location>
        <topology evidence="1">Multi-pass membrane protein</topology>
    </subcellularLocation>
</comment>
<comment type="subunit">
    <text evidence="8">NDH-1 is composed of 14 different subunits. Subunits NuoA, H, J, K, L, M, N constitute the membrane sector of the complex.</text>
</comment>
<evidence type="ECO:0000256" key="3">
    <source>
        <dbReference type="ARBA" id="ARBA00022448"/>
    </source>
</evidence>
<evidence type="ECO:0000256" key="5">
    <source>
        <dbReference type="ARBA" id="ARBA00022719"/>
    </source>
</evidence>
<dbReference type="GO" id="GO:0048038">
    <property type="term" value="F:quinone binding"/>
    <property type="evidence" value="ECO:0007669"/>
    <property type="project" value="UniProtKB-KW"/>
</dbReference>
<dbReference type="OrthoDB" id="9810120at2"/>
<dbReference type="GO" id="GO:0005886">
    <property type="term" value="C:plasma membrane"/>
    <property type="evidence" value="ECO:0007669"/>
    <property type="project" value="UniProtKB-SubCell"/>
</dbReference>
<keyword evidence="3 8" id="KW-0813">Transport</keyword>
<dbReference type="InterPro" id="IPR001133">
    <property type="entry name" value="NADH_UbQ_OxRdtase_chain4L/K"/>
</dbReference>
<dbReference type="PANTHER" id="PTHR11434:SF16">
    <property type="entry name" value="NADH-UBIQUINONE OXIDOREDUCTASE CHAIN 4L"/>
    <property type="match status" value="1"/>
</dbReference>
<accession>A0A1Q8R106</accession>
<keyword evidence="8" id="KW-1003">Cell membrane</keyword>
<dbReference type="GO" id="GO:0042773">
    <property type="term" value="P:ATP synthesis coupled electron transport"/>
    <property type="evidence" value="ECO:0007669"/>
    <property type="project" value="InterPro"/>
</dbReference>
<dbReference type="FunFam" id="1.10.287.3510:FF:000001">
    <property type="entry name" value="NADH-quinone oxidoreductase subunit K"/>
    <property type="match status" value="1"/>
</dbReference>
<comment type="catalytic activity">
    <reaction evidence="8">
        <text>a quinone + NADH + 5 H(+)(in) = a quinol + NAD(+) + 4 H(+)(out)</text>
        <dbReference type="Rhea" id="RHEA:57888"/>
        <dbReference type="ChEBI" id="CHEBI:15378"/>
        <dbReference type="ChEBI" id="CHEBI:24646"/>
        <dbReference type="ChEBI" id="CHEBI:57540"/>
        <dbReference type="ChEBI" id="CHEBI:57945"/>
        <dbReference type="ChEBI" id="CHEBI:132124"/>
    </reaction>
</comment>